<organism evidence="2 3">
    <name type="scientific">Atopobium deltae</name>
    <dbReference type="NCBI Taxonomy" id="1393034"/>
    <lineage>
        <taxon>Bacteria</taxon>
        <taxon>Bacillati</taxon>
        <taxon>Actinomycetota</taxon>
        <taxon>Coriobacteriia</taxon>
        <taxon>Coriobacteriales</taxon>
        <taxon>Atopobiaceae</taxon>
        <taxon>Atopobium</taxon>
    </lineage>
</organism>
<evidence type="ECO:0000259" key="1">
    <source>
        <dbReference type="Pfam" id="PF18813"/>
    </source>
</evidence>
<dbReference type="Proteomes" id="UP000070675">
    <property type="component" value="Unassembled WGS sequence"/>
</dbReference>
<dbReference type="Pfam" id="PF18813">
    <property type="entry name" value="PBECR4"/>
    <property type="match status" value="1"/>
</dbReference>
<dbReference type="PATRIC" id="fig|1393034.3.peg.909"/>
<name>A0A133XTJ7_9ACTN</name>
<feature type="domain" description="Phage-Barnase-EndoU-ColicinE5/D-RelE like nuclease 4" evidence="1">
    <location>
        <begin position="17"/>
        <end position="109"/>
    </location>
</feature>
<protein>
    <recommendedName>
        <fullName evidence="1">Phage-Barnase-EndoU-ColicinE5/D-RelE like nuclease 4 domain-containing protein</fullName>
    </recommendedName>
</protein>
<dbReference type="EMBL" id="LSCR01000018">
    <property type="protein sequence ID" value="KXB34264.1"/>
    <property type="molecule type" value="Genomic_DNA"/>
</dbReference>
<dbReference type="AlphaFoldDB" id="A0A133XTJ7"/>
<sequence>MPLFSNPVCTTKDLTNIYNAAQLYEANLCNRAVYLFYPNESGCIDFEKVVFQPQNFAHLVGCLPSYKYRVNASDFYKKALQQHLSYQEDFVFSHQNQGRFYFEVKIEAVHKVFKLPKIPLQIGLYDSRAFVNLSADKLLVIVQRA</sequence>
<accession>A0A133XTJ7</accession>
<evidence type="ECO:0000313" key="2">
    <source>
        <dbReference type="EMBL" id="KXB34264.1"/>
    </source>
</evidence>
<comment type="caution">
    <text evidence="2">The sequence shown here is derived from an EMBL/GenBank/DDBJ whole genome shotgun (WGS) entry which is preliminary data.</text>
</comment>
<reference evidence="3" key="1">
    <citation type="submission" date="2016-01" db="EMBL/GenBank/DDBJ databases">
        <authorList>
            <person name="Mitreva M."/>
            <person name="Pepin K.H."/>
            <person name="Mihindukulasuriya K.A."/>
            <person name="Fulton R."/>
            <person name="Fronick C."/>
            <person name="O'Laughlin M."/>
            <person name="Miner T."/>
            <person name="Herter B."/>
            <person name="Rosa B.A."/>
            <person name="Cordes M."/>
            <person name="Tomlinson C."/>
            <person name="Wollam A."/>
            <person name="Palsikar V.B."/>
            <person name="Mardis E.R."/>
            <person name="Wilson R.K."/>
        </authorList>
    </citation>
    <scope>NUCLEOTIDE SEQUENCE [LARGE SCALE GENOMIC DNA]</scope>
    <source>
        <strain evidence="3">DNF00019</strain>
    </source>
</reference>
<gene>
    <name evidence="2" type="ORF">HMPREF3192_00947</name>
</gene>
<evidence type="ECO:0000313" key="3">
    <source>
        <dbReference type="Proteomes" id="UP000070675"/>
    </source>
</evidence>
<keyword evidence="3" id="KW-1185">Reference proteome</keyword>
<dbReference type="STRING" id="1393034.HMPREF3192_00947"/>
<dbReference type="RefSeq" id="WP_066305672.1">
    <property type="nucleotide sequence ID" value="NZ_KQ959498.1"/>
</dbReference>
<proteinExistence type="predicted"/>
<dbReference type="InterPro" id="IPR041420">
    <property type="entry name" value="PBECR4"/>
</dbReference>